<dbReference type="OrthoDB" id="306181at2"/>
<keyword evidence="1" id="KW-0227">DNA damage</keyword>
<dbReference type="RefSeq" id="WP_062418127.1">
    <property type="nucleotide sequence ID" value="NZ_DF967974.1"/>
</dbReference>
<dbReference type="AlphaFoldDB" id="A0A0P6XWV3"/>
<dbReference type="Pfam" id="PF12705">
    <property type="entry name" value="PDDEXK_1"/>
    <property type="match status" value="1"/>
</dbReference>
<keyword evidence="2" id="KW-0347">Helicase</keyword>
<evidence type="ECO:0000256" key="1">
    <source>
        <dbReference type="ARBA" id="ARBA00022763"/>
    </source>
</evidence>
<comment type="caution">
    <text evidence="5">The sequence shown here is derived from an EMBL/GenBank/DDBJ whole genome shotgun (WGS) entry which is preliminary data.</text>
</comment>
<evidence type="ECO:0000313" key="6">
    <source>
        <dbReference type="Proteomes" id="UP000050501"/>
    </source>
</evidence>
<keyword evidence="6" id="KW-1185">Reference proteome</keyword>
<keyword evidence="2" id="KW-0378">Hydrolase</keyword>
<sequence>MPLPREFALSQSSLQDYEDCPRRFELRYLLKVQWPALESEPVLEQEAHRLQGERFHHRIHQWIAGLPVHQQPVPAADAALARWWQNFLQADPLSALPARRWPEYTLNAPFAGIRLTAKYDILAVEPGQRAVIVDWKTSRRRTPGKLLRRRWQSRLYPLLLVLAGAHLNGGQPLQPDQVEMIYWFADFPNEPERWRYSAEDFERDQAALRVHIADLQTRPPGQFPMTVDTRACQFCVYRSLCDRGVSAGPWEEELDAEEPQPSAAPLSVDFDQIGEIEF</sequence>
<accession>A0A0P6XWV3</accession>
<dbReference type="GO" id="GO:0004386">
    <property type="term" value="F:helicase activity"/>
    <property type="evidence" value="ECO:0007669"/>
    <property type="project" value="UniProtKB-KW"/>
</dbReference>
<dbReference type="InterPro" id="IPR038726">
    <property type="entry name" value="PDDEXK_AddAB-type"/>
</dbReference>
<evidence type="ECO:0000256" key="3">
    <source>
        <dbReference type="ARBA" id="ARBA00023204"/>
    </source>
</evidence>
<dbReference type="Proteomes" id="UP000050501">
    <property type="component" value="Unassembled WGS sequence"/>
</dbReference>
<evidence type="ECO:0000256" key="2">
    <source>
        <dbReference type="ARBA" id="ARBA00022806"/>
    </source>
</evidence>
<dbReference type="STRING" id="229921.ADN01_12560"/>
<protein>
    <recommendedName>
        <fullName evidence="4">PD-(D/E)XK endonuclease-like domain-containing protein</fullName>
    </recommendedName>
</protein>
<dbReference type="InterPro" id="IPR011604">
    <property type="entry name" value="PDDEXK-like_dom_sf"/>
</dbReference>
<keyword evidence="2" id="KW-0067">ATP-binding</keyword>
<dbReference type="EMBL" id="LGCM01000043">
    <property type="protein sequence ID" value="KPL80092.1"/>
    <property type="molecule type" value="Genomic_DNA"/>
</dbReference>
<reference evidence="5 6" key="1">
    <citation type="submission" date="2015-07" db="EMBL/GenBank/DDBJ databases">
        <title>Genome sequence of Levilinea saccharolytica DSM 16555.</title>
        <authorList>
            <person name="Hemp J."/>
            <person name="Ward L.M."/>
            <person name="Pace L.A."/>
            <person name="Fischer W.W."/>
        </authorList>
    </citation>
    <scope>NUCLEOTIDE SEQUENCE [LARGE SCALE GENOMIC DNA]</scope>
    <source>
        <strain evidence="5 6">KIBI-1</strain>
    </source>
</reference>
<evidence type="ECO:0000259" key="4">
    <source>
        <dbReference type="Pfam" id="PF12705"/>
    </source>
</evidence>
<dbReference type="GO" id="GO:0006281">
    <property type="term" value="P:DNA repair"/>
    <property type="evidence" value="ECO:0007669"/>
    <property type="project" value="UniProtKB-KW"/>
</dbReference>
<dbReference type="Gene3D" id="3.90.320.10">
    <property type="match status" value="1"/>
</dbReference>
<organism evidence="5 6">
    <name type="scientific">Levilinea saccharolytica</name>
    <dbReference type="NCBI Taxonomy" id="229921"/>
    <lineage>
        <taxon>Bacteria</taxon>
        <taxon>Bacillati</taxon>
        <taxon>Chloroflexota</taxon>
        <taxon>Anaerolineae</taxon>
        <taxon>Anaerolineales</taxon>
        <taxon>Anaerolineaceae</taxon>
        <taxon>Levilinea</taxon>
    </lineage>
</organism>
<feature type="domain" description="PD-(D/E)XK endonuclease-like" evidence="4">
    <location>
        <begin position="9"/>
        <end position="242"/>
    </location>
</feature>
<name>A0A0P6XWV3_9CHLR</name>
<gene>
    <name evidence="5" type="ORF">ADN01_12560</name>
</gene>
<evidence type="ECO:0000313" key="5">
    <source>
        <dbReference type="EMBL" id="KPL80092.1"/>
    </source>
</evidence>
<keyword evidence="3" id="KW-0234">DNA repair</keyword>
<keyword evidence="2" id="KW-0547">Nucleotide-binding</keyword>
<proteinExistence type="predicted"/>